<dbReference type="RefSeq" id="XP_025599393.1">
    <property type="nucleotide sequence ID" value="XM_025745154.1"/>
</dbReference>
<feature type="signal peptide" evidence="2">
    <location>
        <begin position="1"/>
        <end position="28"/>
    </location>
</feature>
<feature type="compositionally biased region" description="Pro residues" evidence="1">
    <location>
        <begin position="207"/>
        <end position="219"/>
    </location>
</feature>
<organism evidence="3 4">
    <name type="scientific">Tilletiopsis washingtonensis</name>
    <dbReference type="NCBI Taxonomy" id="58919"/>
    <lineage>
        <taxon>Eukaryota</taxon>
        <taxon>Fungi</taxon>
        <taxon>Dikarya</taxon>
        <taxon>Basidiomycota</taxon>
        <taxon>Ustilaginomycotina</taxon>
        <taxon>Exobasidiomycetes</taxon>
        <taxon>Entylomatales</taxon>
        <taxon>Entylomatales incertae sedis</taxon>
        <taxon>Tilletiopsis</taxon>
    </lineage>
</organism>
<evidence type="ECO:0000256" key="2">
    <source>
        <dbReference type="SAM" id="SignalP"/>
    </source>
</evidence>
<dbReference type="GeneID" id="37272698"/>
<feature type="compositionally biased region" description="Pro residues" evidence="1">
    <location>
        <begin position="67"/>
        <end position="78"/>
    </location>
</feature>
<protein>
    <submittedName>
        <fullName evidence="3">Uncharacterized protein</fullName>
    </submittedName>
</protein>
<name>A0A316ZDK1_9BASI</name>
<sequence>MPALESSLLFVAFGCLLSLLLIRAPLDAWSPATAPASPPCPHPPHNHAYPPTAPPPPPAAPGGMAPYQPPYPYPPGGPHAPAAHVQSHPGASVSSFLVLLIATAIMGWLSWTTVWPEAAADAGGTTGAAAAADGADAAIKADTAGSKDDEKKPEEAPAAKDDESEVEAAASPTISSAAASAGSMSSPTSSRHSSGKSKHSQSSARPSSPPPRPSSPEPEPAPEEPHTRIEALAAALPLPEVVRNVVEALSKPLKEDKPAAESSSALGDKQDGGHEKTSSPAPEEVVSEPPTAMPERSSSAVAELAAQRGLTTRPPADLLERATQELVAKHPELARAGAADVRGEPRSD</sequence>
<feature type="compositionally biased region" description="Low complexity" evidence="1">
    <location>
        <begin position="168"/>
        <end position="192"/>
    </location>
</feature>
<feature type="compositionally biased region" description="Basic and acidic residues" evidence="1">
    <location>
        <begin position="268"/>
        <end position="277"/>
    </location>
</feature>
<feature type="region of interest" description="Disordered" evidence="1">
    <location>
        <begin position="33"/>
        <end position="87"/>
    </location>
</feature>
<keyword evidence="2" id="KW-0732">Signal</keyword>
<proteinExistence type="predicted"/>
<evidence type="ECO:0000313" key="4">
    <source>
        <dbReference type="Proteomes" id="UP000245946"/>
    </source>
</evidence>
<feature type="chain" id="PRO_5016454982" evidence="2">
    <location>
        <begin position="29"/>
        <end position="348"/>
    </location>
</feature>
<keyword evidence="4" id="KW-1185">Reference proteome</keyword>
<gene>
    <name evidence="3" type="ORF">FA09DRAFT_359721</name>
</gene>
<reference evidence="3 4" key="1">
    <citation type="journal article" date="2018" name="Mol. Biol. Evol.">
        <title>Broad Genomic Sampling Reveals a Smut Pathogenic Ancestry of the Fungal Clade Ustilaginomycotina.</title>
        <authorList>
            <person name="Kijpornyongpan T."/>
            <person name="Mondo S.J."/>
            <person name="Barry K."/>
            <person name="Sandor L."/>
            <person name="Lee J."/>
            <person name="Lipzen A."/>
            <person name="Pangilinan J."/>
            <person name="LaButti K."/>
            <person name="Hainaut M."/>
            <person name="Henrissat B."/>
            <person name="Grigoriev I.V."/>
            <person name="Spatafora J.W."/>
            <person name="Aime M.C."/>
        </authorList>
    </citation>
    <scope>NUCLEOTIDE SEQUENCE [LARGE SCALE GENOMIC DNA]</scope>
    <source>
        <strain evidence="3 4">MCA 4186</strain>
    </source>
</reference>
<evidence type="ECO:0000256" key="1">
    <source>
        <dbReference type="SAM" id="MobiDB-lite"/>
    </source>
</evidence>
<feature type="compositionally biased region" description="Low complexity" evidence="1">
    <location>
        <begin position="278"/>
        <end position="290"/>
    </location>
</feature>
<evidence type="ECO:0000313" key="3">
    <source>
        <dbReference type="EMBL" id="PWN99114.1"/>
    </source>
</evidence>
<accession>A0A316ZDK1</accession>
<dbReference type="AlphaFoldDB" id="A0A316ZDK1"/>
<feature type="region of interest" description="Disordered" evidence="1">
    <location>
        <begin position="141"/>
        <end position="318"/>
    </location>
</feature>
<dbReference type="Proteomes" id="UP000245946">
    <property type="component" value="Unassembled WGS sequence"/>
</dbReference>
<dbReference type="EMBL" id="KZ819289">
    <property type="protein sequence ID" value="PWN99114.1"/>
    <property type="molecule type" value="Genomic_DNA"/>
</dbReference>
<feature type="compositionally biased region" description="Pro residues" evidence="1">
    <location>
        <begin position="51"/>
        <end position="60"/>
    </location>
</feature>
<feature type="compositionally biased region" description="Basic and acidic residues" evidence="1">
    <location>
        <begin position="145"/>
        <end position="161"/>
    </location>
</feature>